<evidence type="ECO:0000256" key="7">
    <source>
        <dbReference type="HAMAP-Rule" id="MF_00252"/>
    </source>
</evidence>
<dbReference type="PANTHER" id="PTHR42918">
    <property type="entry name" value="LYSYL-TRNA SYNTHETASE"/>
    <property type="match status" value="1"/>
</dbReference>
<keyword evidence="7" id="KW-0460">Magnesium</keyword>
<dbReference type="GO" id="GO:0000287">
    <property type="term" value="F:magnesium ion binding"/>
    <property type="evidence" value="ECO:0007669"/>
    <property type="project" value="UniProtKB-UniRule"/>
</dbReference>
<feature type="binding site" evidence="7">
    <location>
        <position position="399"/>
    </location>
    <ligand>
        <name>Mg(2+)</name>
        <dbReference type="ChEBI" id="CHEBI:18420"/>
        <label>2</label>
    </ligand>
</feature>
<dbReference type="GO" id="GO:0004824">
    <property type="term" value="F:lysine-tRNA ligase activity"/>
    <property type="evidence" value="ECO:0007669"/>
    <property type="project" value="UniProtKB-UniRule"/>
</dbReference>
<dbReference type="GO" id="GO:0000049">
    <property type="term" value="F:tRNA binding"/>
    <property type="evidence" value="ECO:0007669"/>
    <property type="project" value="TreeGrafter"/>
</dbReference>
<keyword evidence="3 7" id="KW-0547">Nucleotide-binding</keyword>
<keyword evidence="6 7" id="KW-0030">Aminoacyl-tRNA synthetase</keyword>
<comment type="subunit">
    <text evidence="7">Homodimer.</text>
</comment>
<evidence type="ECO:0000256" key="5">
    <source>
        <dbReference type="ARBA" id="ARBA00022917"/>
    </source>
</evidence>
<dbReference type="PROSITE" id="PS50862">
    <property type="entry name" value="AA_TRNA_LIGASE_II"/>
    <property type="match status" value="1"/>
</dbReference>
<dbReference type="SUPFAM" id="SSF50249">
    <property type="entry name" value="Nucleic acid-binding proteins"/>
    <property type="match status" value="1"/>
</dbReference>
<dbReference type="InterPro" id="IPR044136">
    <property type="entry name" value="Lys-tRNA-ligase_II_N"/>
</dbReference>
<dbReference type="Proteomes" id="UP000008637">
    <property type="component" value="Chromosome"/>
</dbReference>
<feature type="domain" description="Aminoacyl-transfer RNA synthetases class-II family profile" evidence="9">
    <location>
        <begin position="161"/>
        <end position="476"/>
    </location>
</feature>
<dbReference type="OrthoDB" id="9801152at2"/>
<sequence length="480" mass="55739">MSFEEVHEQEQNRRKNLASLKENPFSVEKVSSSHKVTSVIEEYSDKSEDWLTENNISISLIGRLVSIREPFATLREEWHDLQIYFKKGDLESLDVGDFVFIDGTLFKTKKGTLTLRAQSCRVVSKCLNPFPSQYYGIKDKEIQLRNRVVHCLVDQDVFNTFKFRAKIIRYIRNFLDDRGYLEFETPILESNYGGANAVPFRTHYKALKSDFFLRIATEISLKKIIISGFSKVYEIGRVFRNEGIDSTHNPEFTSIEIYTVNHGLDEVMDLTESLFKHVSRELQVDSVSWNESNISFKEPFRRVSISDLLKEKISVDFYNDDISLERALKLAQEYDVHVEKHQETVGHIFHLLFEELVEKDLVDPTFVTGFHKDVSPLSKADPQNPNFTLRYELYIGGKEFSNGFAELNDPDDQLERFKKQVEERDLGNEEAFDVDYEYIEAMKYGLPPTGGIGIGIDRLVMLFTEKKSIKDVIFFPQLKK</sequence>
<feature type="binding site" evidence="7">
    <location>
        <position position="399"/>
    </location>
    <ligand>
        <name>Mg(2+)</name>
        <dbReference type="ChEBI" id="CHEBI:18420"/>
        <label>1</label>
    </ligand>
</feature>
<dbReference type="AlphaFoldDB" id="E8ZKB2"/>
<comment type="catalytic activity">
    <reaction evidence="7">
        <text>tRNA(Lys) + L-lysine + ATP = L-lysyl-tRNA(Lys) + AMP + diphosphate</text>
        <dbReference type="Rhea" id="RHEA:20792"/>
        <dbReference type="Rhea" id="RHEA-COMP:9696"/>
        <dbReference type="Rhea" id="RHEA-COMP:9697"/>
        <dbReference type="ChEBI" id="CHEBI:30616"/>
        <dbReference type="ChEBI" id="CHEBI:32551"/>
        <dbReference type="ChEBI" id="CHEBI:33019"/>
        <dbReference type="ChEBI" id="CHEBI:78442"/>
        <dbReference type="ChEBI" id="CHEBI:78529"/>
        <dbReference type="ChEBI" id="CHEBI:456215"/>
        <dbReference type="EC" id="6.1.1.6"/>
    </reaction>
</comment>
<dbReference type="GO" id="GO:0005829">
    <property type="term" value="C:cytosol"/>
    <property type="evidence" value="ECO:0007669"/>
    <property type="project" value="TreeGrafter"/>
</dbReference>
<dbReference type="Gene3D" id="2.40.50.140">
    <property type="entry name" value="Nucleic acid-binding proteins"/>
    <property type="match status" value="1"/>
</dbReference>
<dbReference type="PANTHER" id="PTHR42918:SF15">
    <property type="entry name" value="LYSINE--TRNA LIGASE, CHLOROPLASTIC_MITOCHONDRIAL"/>
    <property type="match status" value="1"/>
</dbReference>
<keyword evidence="2 7" id="KW-0479">Metal-binding</keyword>
<feature type="compositionally biased region" description="Basic and acidic residues" evidence="8">
    <location>
        <begin position="1"/>
        <end position="13"/>
    </location>
</feature>
<accession>E8ZKB2</accession>
<comment type="similarity">
    <text evidence="7">Belongs to the class-II aminoacyl-tRNA synthetase family.</text>
</comment>
<dbReference type="InterPro" id="IPR006195">
    <property type="entry name" value="aa-tRNA-synth_II"/>
</dbReference>
<organism evidence="10 11">
    <name type="scientific">Mycoplasma haemofelis (strain Langford 1)</name>
    <name type="common">Haemobartonella felis</name>
    <dbReference type="NCBI Taxonomy" id="941640"/>
    <lineage>
        <taxon>Bacteria</taxon>
        <taxon>Bacillati</taxon>
        <taxon>Mycoplasmatota</taxon>
        <taxon>Mollicutes</taxon>
        <taxon>Mycoplasmataceae</taxon>
        <taxon>Mycoplasma</taxon>
    </lineage>
</organism>
<evidence type="ECO:0000313" key="10">
    <source>
        <dbReference type="EMBL" id="CBY92078.1"/>
    </source>
</evidence>
<keyword evidence="1 7" id="KW-0436">Ligase</keyword>
<comment type="cofactor">
    <cofactor evidence="7">
        <name>Mg(2+)</name>
        <dbReference type="ChEBI" id="CHEBI:18420"/>
    </cofactor>
    <text evidence="7">Binds 3 Mg(2+) ions per subunit.</text>
</comment>
<feature type="region of interest" description="Disordered" evidence="8">
    <location>
        <begin position="1"/>
        <end position="20"/>
    </location>
</feature>
<evidence type="ECO:0000256" key="4">
    <source>
        <dbReference type="ARBA" id="ARBA00022840"/>
    </source>
</evidence>
<dbReference type="SUPFAM" id="SSF55681">
    <property type="entry name" value="Class II aaRS and biotin synthetases"/>
    <property type="match status" value="1"/>
</dbReference>
<dbReference type="HOGENOM" id="CLU_008255_6_0_14"/>
<evidence type="ECO:0000256" key="3">
    <source>
        <dbReference type="ARBA" id="ARBA00022741"/>
    </source>
</evidence>
<comment type="subcellular location">
    <subcellularLocation>
        <location evidence="7">Cytoplasm</location>
    </subcellularLocation>
</comment>
<evidence type="ECO:0000256" key="2">
    <source>
        <dbReference type="ARBA" id="ARBA00022723"/>
    </source>
</evidence>
<dbReference type="InterPro" id="IPR002313">
    <property type="entry name" value="Lys-tRNA-ligase_II"/>
</dbReference>
<dbReference type="EC" id="6.1.1.6" evidence="7"/>
<dbReference type="InterPro" id="IPR004364">
    <property type="entry name" value="Aa-tRNA-synt_II"/>
</dbReference>
<proteinExistence type="inferred from homology"/>
<dbReference type="GO" id="GO:0006430">
    <property type="term" value="P:lysyl-tRNA aminoacylation"/>
    <property type="evidence" value="ECO:0007669"/>
    <property type="project" value="UniProtKB-UniRule"/>
</dbReference>
<keyword evidence="4 7" id="KW-0067">ATP-binding</keyword>
<dbReference type="HAMAP" id="MF_00252">
    <property type="entry name" value="Lys_tRNA_synth_class2"/>
    <property type="match status" value="1"/>
</dbReference>
<protein>
    <recommendedName>
        <fullName evidence="7">Lysine--tRNA ligase</fullName>
        <ecNumber evidence="7">6.1.1.6</ecNumber>
    </recommendedName>
    <alternativeName>
        <fullName evidence="7">Lysyl-tRNA synthetase</fullName>
        <shortName evidence="7">LysRS</shortName>
    </alternativeName>
</protein>
<dbReference type="NCBIfam" id="NF001756">
    <property type="entry name" value="PRK00484.1"/>
    <property type="match status" value="1"/>
</dbReference>
<evidence type="ECO:0000256" key="8">
    <source>
        <dbReference type="SAM" id="MobiDB-lite"/>
    </source>
</evidence>
<dbReference type="Pfam" id="PF00152">
    <property type="entry name" value="tRNA-synt_2"/>
    <property type="match status" value="1"/>
</dbReference>
<dbReference type="EMBL" id="FR773153">
    <property type="protein sequence ID" value="CBY92078.1"/>
    <property type="molecule type" value="Genomic_DNA"/>
</dbReference>
<keyword evidence="7" id="KW-0963">Cytoplasm</keyword>
<feature type="binding site" evidence="7">
    <location>
        <position position="392"/>
    </location>
    <ligand>
        <name>Mg(2+)</name>
        <dbReference type="ChEBI" id="CHEBI:18420"/>
        <label>1</label>
    </ligand>
</feature>
<dbReference type="InterPro" id="IPR012340">
    <property type="entry name" value="NA-bd_OB-fold"/>
</dbReference>
<dbReference type="InterPro" id="IPR018149">
    <property type="entry name" value="Lys-tRNA-synth_II_C"/>
</dbReference>
<keyword evidence="5 7" id="KW-0648">Protein biosynthesis</keyword>
<dbReference type="PRINTS" id="PR00982">
    <property type="entry name" value="TRNASYNTHLYS"/>
</dbReference>
<gene>
    <name evidence="7 10" type="primary">lysS</name>
    <name evidence="10" type="ordered locus">HF1_00700</name>
</gene>
<dbReference type="Gene3D" id="3.30.930.10">
    <property type="entry name" value="Bira Bifunctional Protein, Domain 2"/>
    <property type="match status" value="1"/>
</dbReference>
<evidence type="ECO:0000256" key="1">
    <source>
        <dbReference type="ARBA" id="ARBA00022598"/>
    </source>
</evidence>
<keyword evidence="11" id="KW-1185">Reference proteome</keyword>
<dbReference type="InterPro" id="IPR045864">
    <property type="entry name" value="aa-tRNA-synth_II/BPL/LPL"/>
</dbReference>
<reference evidence="10 11" key="1">
    <citation type="journal article" date="2011" name="J. Bacteriol.">
        <title>Complete genome sequence of Mycoplasma haemofelis, a hemotropic mycoplasma.</title>
        <authorList>
            <person name="Barker E.N."/>
            <person name="Helps C.R."/>
            <person name="Peters I.R."/>
            <person name="Darby A.C."/>
            <person name="Radford A.D."/>
            <person name="Tasker S."/>
        </authorList>
    </citation>
    <scope>NUCLEOTIDE SEQUENCE [LARGE SCALE GENOMIC DNA]</scope>
    <source>
        <strain evidence="10 11">Langford 1</strain>
    </source>
</reference>
<dbReference type="NCBIfam" id="TIGR00499">
    <property type="entry name" value="lysS_bact"/>
    <property type="match status" value="1"/>
</dbReference>
<evidence type="ECO:0000256" key="6">
    <source>
        <dbReference type="ARBA" id="ARBA00023146"/>
    </source>
</evidence>
<evidence type="ECO:0000259" key="9">
    <source>
        <dbReference type="PROSITE" id="PS50862"/>
    </source>
</evidence>
<dbReference type="GO" id="GO:0005524">
    <property type="term" value="F:ATP binding"/>
    <property type="evidence" value="ECO:0007669"/>
    <property type="project" value="UniProtKB-UniRule"/>
</dbReference>
<dbReference type="CDD" id="cd04322">
    <property type="entry name" value="LysRS_N"/>
    <property type="match status" value="1"/>
</dbReference>
<name>E8ZKB2_MYCHL</name>
<evidence type="ECO:0000313" key="11">
    <source>
        <dbReference type="Proteomes" id="UP000008637"/>
    </source>
</evidence>
<dbReference type="KEGG" id="mha:HF1_00700"/>